<gene>
    <name evidence="1" type="ORF">DENOEST_0914</name>
</gene>
<sequence>MTISLLDERWIPVLDRDGAPGKIAPWQIAEDEGLRYAALAAPRPDFNGALAQFLIGLLQTAFAPEDDKAWRKLWDAPPTPEQLRQAFYQYREAFVLDGDGPRFMQDLTLRDAEKKAIASLLIDAPGDKTERENKDHFIKRDVVSTVCPHCAAAALFCLQTNAPGGGQGNRVGLRGGGPITTLLIPCDQPSGLWNFLWINILPQDRLLSDGEKREKTFPWLGPTLTSVNDERVTPNSAQANLLQMYWGMPRRIRLQFLNIERHCDLCGEIGQQSISEYIARNFGVSYVGWEHVLSPHNRKAADTLPIPIHGQAGGIGFRHWAGVVVSDVEGKTGGSRKPALILSHHKNSFYRRTISADLWAFGYNMVDNMKARAWVDSRMPLLLASPERQEAFETLSKGYVSAAGEAFGYLRSMAKAAFYGEPSQSGGKLNWSYPPNTPKDGTFYETLTNDYWRRGEADFFAHLRKALECADVAQEQAVAESWLNTLGQLSAQCFDAAVNSVESSDGRVKAVIFARAQLKRMMFGDALRGLLGLPQQEQKTEKSGKGKKRGR</sequence>
<dbReference type="RefSeq" id="WP_170228253.1">
    <property type="nucleotide sequence ID" value="NZ_LR778301.1"/>
</dbReference>
<dbReference type="Proteomes" id="UP000515733">
    <property type="component" value="Chromosome"/>
</dbReference>
<proteinExistence type="predicted"/>
<dbReference type="EMBL" id="LR778301">
    <property type="protein sequence ID" value="CAB1368079.1"/>
    <property type="molecule type" value="Genomic_DNA"/>
</dbReference>
<dbReference type="NCBIfam" id="TIGR02547">
    <property type="entry name" value="casA_cse1"/>
    <property type="match status" value="1"/>
</dbReference>
<name>A0A6S6XYX2_9PROT</name>
<dbReference type="CDD" id="cd09729">
    <property type="entry name" value="Cse1_I-E"/>
    <property type="match status" value="1"/>
</dbReference>
<protein>
    <submittedName>
        <fullName evidence="1">Putative CRISPR system Cascade subunit CasA</fullName>
    </submittedName>
</protein>
<dbReference type="KEGG" id="doe:DENOEST_0914"/>
<dbReference type="Pfam" id="PF09481">
    <property type="entry name" value="CRISPR_Cse1"/>
    <property type="match status" value="1"/>
</dbReference>
<dbReference type="AlphaFoldDB" id="A0A6S6XYX2"/>
<keyword evidence="2" id="KW-1185">Reference proteome</keyword>
<evidence type="ECO:0000313" key="1">
    <source>
        <dbReference type="EMBL" id="CAB1368079.1"/>
    </source>
</evidence>
<evidence type="ECO:0000313" key="2">
    <source>
        <dbReference type="Proteomes" id="UP000515733"/>
    </source>
</evidence>
<accession>A0A6S6XYX2</accession>
<organism evidence="1 2">
    <name type="scientific">Denitratisoma oestradiolicum</name>
    <dbReference type="NCBI Taxonomy" id="311182"/>
    <lineage>
        <taxon>Bacteria</taxon>
        <taxon>Pseudomonadati</taxon>
        <taxon>Pseudomonadota</taxon>
        <taxon>Betaproteobacteria</taxon>
        <taxon>Nitrosomonadales</taxon>
        <taxon>Sterolibacteriaceae</taxon>
        <taxon>Denitratisoma</taxon>
    </lineage>
</organism>
<reference evidence="1 2" key="1">
    <citation type="submission" date="2020-03" db="EMBL/GenBank/DDBJ databases">
        <authorList>
            <consortium name="Genoscope - CEA"/>
            <person name="William W."/>
        </authorList>
    </citation>
    <scope>NUCLEOTIDE SEQUENCE [LARGE SCALE GENOMIC DNA]</scope>
    <source>
        <strain evidence="2">DSM 16959</strain>
    </source>
</reference>
<dbReference type="InterPro" id="IPR013381">
    <property type="entry name" value="CRISPR-assoc_prot_Cse1"/>
</dbReference>